<dbReference type="EMBL" id="BLLF01001788">
    <property type="protein sequence ID" value="GFH21243.1"/>
    <property type="molecule type" value="Genomic_DNA"/>
</dbReference>
<dbReference type="Proteomes" id="UP000485058">
    <property type="component" value="Unassembled WGS sequence"/>
</dbReference>
<protein>
    <submittedName>
        <fullName evidence="2">Uncharacterized protein</fullName>
    </submittedName>
</protein>
<dbReference type="AlphaFoldDB" id="A0A699ZFB4"/>
<comment type="caution">
    <text evidence="2">The sequence shown here is derived from an EMBL/GenBank/DDBJ whole genome shotgun (WGS) entry which is preliminary data.</text>
</comment>
<evidence type="ECO:0000313" key="2">
    <source>
        <dbReference type="EMBL" id="GFH21243.1"/>
    </source>
</evidence>
<accession>A0A699ZFB4</accession>
<feature type="region of interest" description="Disordered" evidence="1">
    <location>
        <begin position="1"/>
        <end position="24"/>
    </location>
</feature>
<sequence length="109" mass="11227">MGQVAGPGHQPLPQLPAHWGEHAAPPGAAVSLTKRLAVSFDEVPSDQGGLAPGKSATGVGFVVIKGATEVLFVWEEMVSCYAVSHKQCNAGRFCQQPALATLAPLPLGN</sequence>
<organism evidence="2 3">
    <name type="scientific">Haematococcus lacustris</name>
    <name type="common">Green alga</name>
    <name type="synonym">Haematococcus pluvialis</name>
    <dbReference type="NCBI Taxonomy" id="44745"/>
    <lineage>
        <taxon>Eukaryota</taxon>
        <taxon>Viridiplantae</taxon>
        <taxon>Chlorophyta</taxon>
        <taxon>core chlorophytes</taxon>
        <taxon>Chlorophyceae</taxon>
        <taxon>CS clade</taxon>
        <taxon>Chlamydomonadales</taxon>
        <taxon>Haematococcaceae</taxon>
        <taxon>Haematococcus</taxon>
    </lineage>
</organism>
<evidence type="ECO:0000256" key="1">
    <source>
        <dbReference type="SAM" id="MobiDB-lite"/>
    </source>
</evidence>
<keyword evidence="3" id="KW-1185">Reference proteome</keyword>
<evidence type="ECO:0000313" key="3">
    <source>
        <dbReference type="Proteomes" id="UP000485058"/>
    </source>
</evidence>
<reference evidence="2 3" key="1">
    <citation type="submission" date="2020-02" db="EMBL/GenBank/DDBJ databases">
        <title>Draft genome sequence of Haematococcus lacustris strain NIES-144.</title>
        <authorList>
            <person name="Morimoto D."/>
            <person name="Nakagawa S."/>
            <person name="Yoshida T."/>
            <person name="Sawayama S."/>
        </authorList>
    </citation>
    <scope>NUCLEOTIDE SEQUENCE [LARGE SCALE GENOMIC DNA]</scope>
    <source>
        <strain evidence="2 3">NIES-144</strain>
    </source>
</reference>
<name>A0A699ZFB4_HAELA</name>
<gene>
    <name evidence="2" type="ORF">HaLaN_18504</name>
</gene>
<proteinExistence type="predicted"/>